<dbReference type="Proteomes" id="UP000008827">
    <property type="component" value="Chromosome 3"/>
</dbReference>
<dbReference type="InParanoid" id="A0A0R0KRC9"/>
<dbReference type="AlphaFoldDB" id="A0A0R0KRC9"/>
<reference evidence="1" key="3">
    <citation type="submission" date="2018-07" db="EMBL/GenBank/DDBJ databases">
        <title>WGS assembly of Glycine max.</title>
        <authorList>
            <person name="Schmutz J."/>
            <person name="Cannon S."/>
            <person name="Schlueter J."/>
            <person name="Ma J."/>
            <person name="Mitros T."/>
            <person name="Nelson W."/>
            <person name="Hyten D."/>
            <person name="Song Q."/>
            <person name="Thelen J."/>
            <person name="Cheng J."/>
            <person name="Xu D."/>
            <person name="Hellsten U."/>
            <person name="May G."/>
            <person name="Yu Y."/>
            <person name="Sakurai T."/>
            <person name="Umezawa T."/>
            <person name="Bhattacharyya M."/>
            <person name="Sandhu D."/>
            <person name="Valliyodan B."/>
            <person name="Lindquist E."/>
            <person name="Peto M."/>
            <person name="Grant D."/>
            <person name="Shu S."/>
            <person name="Goodstein D."/>
            <person name="Barry K."/>
            <person name="Futrell-Griggs M."/>
            <person name="Abernathy B."/>
            <person name="Du J."/>
            <person name="Tian Z."/>
            <person name="Zhu L."/>
            <person name="Gill N."/>
            <person name="Joshi T."/>
            <person name="Libault M."/>
            <person name="Sethuraman A."/>
            <person name="Zhang X."/>
            <person name="Shinozaki K."/>
            <person name="Nguyen H."/>
            <person name="Wing R."/>
            <person name="Cregan P."/>
            <person name="Specht J."/>
            <person name="Grimwood J."/>
            <person name="Rokhsar D."/>
            <person name="Stacey G."/>
            <person name="Shoemaker R."/>
            <person name="Jackson S."/>
        </authorList>
    </citation>
    <scope>NUCLEOTIDE SEQUENCE</scope>
    <source>
        <tissue evidence="1">Callus</tissue>
    </source>
</reference>
<dbReference type="Gramene" id="KRH66372">
    <property type="protein sequence ID" value="KRH66372"/>
    <property type="gene ID" value="GLYMA_03G102100"/>
</dbReference>
<organism evidence="1">
    <name type="scientific">Glycine max</name>
    <name type="common">Soybean</name>
    <name type="synonym">Glycine hispida</name>
    <dbReference type="NCBI Taxonomy" id="3847"/>
    <lineage>
        <taxon>Eukaryota</taxon>
        <taxon>Viridiplantae</taxon>
        <taxon>Streptophyta</taxon>
        <taxon>Embryophyta</taxon>
        <taxon>Tracheophyta</taxon>
        <taxon>Spermatophyta</taxon>
        <taxon>Magnoliopsida</taxon>
        <taxon>eudicotyledons</taxon>
        <taxon>Gunneridae</taxon>
        <taxon>Pentapetalae</taxon>
        <taxon>rosids</taxon>
        <taxon>fabids</taxon>
        <taxon>Fabales</taxon>
        <taxon>Fabaceae</taxon>
        <taxon>Papilionoideae</taxon>
        <taxon>50 kb inversion clade</taxon>
        <taxon>NPAAA clade</taxon>
        <taxon>indigoferoid/millettioid clade</taxon>
        <taxon>Phaseoleae</taxon>
        <taxon>Glycine</taxon>
        <taxon>Glycine subgen. Soja</taxon>
    </lineage>
</organism>
<reference evidence="1 2" key="1">
    <citation type="journal article" date="2010" name="Nature">
        <title>Genome sequence of the palaeopolyploid soybean.</title>
        <authorList>
            <person name="Schmutz J."/>
            <person name="Cannon S.B."/>
            <person name="Schlueter J."/>
            <person name="Ma J."/>
            <person name="Mitros T."/>
            <person name="Nelson W."/>
            <person name="Hyten D.L."/>
            <person name="Song Q."/>
            <person name="Thelen J.J."/>
            <person name="Cheng J."/>
            <person name="Xu D."/>
            <person name="Hellsten U."/>
            <person name="May G.D."/>
            <person name="Yu Y."/>
            <person name="Sakurai T."/>
            <person name="Umezawa T."/>
            <person name="Bhattacharyya M.K."/>
            <person name="Sandhu D."/>
            <person name="Valliyodan B."/>
            <person name="Lindquist E."/>
            <person name="Peto M."/>
            <person name="Grant D."/>
            <person name="Shu S."/>
            <person name="Goodstein D."/>
            <person name="Barry K."/>
            <person name="Futrell-Griggs M."/>
            <person name="Abernathy B."/>
            <person name="Du J."/>
            <person name="Tian Z."/>
            <person name="Zhu L."/>
            <person name="Gill N."/>
            <person name="Joshi T."/>
            <person name="Libault M."/>
            <person name="Sethuraman A."/>
            <person name="Zhang X.-C."/>
            <person name="Shinozaki K."/>
            <person name="Nguyen H.T."/>
            <person name="Wing R.A."/>
            <person name="Cregan P."/>
            <person name="Specht J."/>
            <person name="Grimwood J."/>
            <person name="Rokhsar D."/>
            <person name="Stacey G."/>
            <person name="Shoemaker R.C."/>
            <person name="Jackson S.A."/>
        </authorList>
    </citation>
    <scope>NUCLEOTIDE SEQUENCE</scope>
    <source>
        <strain evidence="2">cv. Williams 82</strain>
        <tissue evidence="1">Callus</tissue>
    </source>
</reference>
<dbReference type="EnsemblPlants" id="KRH66372">
    <property type="protein sequence ID" value="KRH66372"/>
    <property type="gene ID" value="GLYMA_03G102100"/>
</dbReference>
<dbReference type="SMR" id="A0A0R0KRC9"/>
<keyword evidence="3" id="KW-1185">Reference proteome</keyword>
<gene>
    <name evidence="1" type="ORF">GLYMA_03G102100</name>
</gene>
<evidence type="ECO:0000313" key="1">
    <source>
        <dbReference type="EMBL" id="KRH66372.1"/>
    </source>
</evidence>
<reference evidence="2" key="2">
    <citation type="submission" date="2018-02" db="UniProtKB">
        <authorList>
            <consortium name="EnsemblPlants"/>
        </authorList>
    </citation>
    <scope>IDENTIFICATION</scope>
    <source>
        <strain evidence="2">Williams 82</strain>
    </source>
</reference>
<evidence type="ECO:0000313" key="3">
    <source>
        <dbReference type="Proteomes" id="UP000008827"/>
    </source>
</evidence>
<proteinExistence type="predicted"/>
<protein>
    <submittedName>
        <fullName evidence="1 2">Uncharacterized protein</fullName>
    </submittedName>
</protein>
<name>A0A0R0KRC9_SOYBN</name>
<evidence type="ECO:0000313" key="2">
    <source>
        <dbReference type="EnsemblPlants" id="KRH66372"/>
    </source>
</evidence>
<dbReference type="EMBL" id="CM000836">
    <property type="protein sequence ID" value="KRH66372.1"/>
    <property type="molecule type" value="Genomic_DNA"/>
</dbReference>
<sequence length="145" mass="16749">MGAKYLEVVKRGSHPNKGWSLDEIRTGGYKVLNYEFASGESHKILDVDILACVLQLINICGSGFHSKSRRGSNIVDDWDKRHHIVKELKAMLMQRKEVSTIKRDKTLSQAFSQQIWRNGRTSSIGNEDELEERPKWLHRWMATKP</sequence>
<accession>A0A0R0KRC9</accession>